<proteinExistence type="predicted"/>
<gene>
    <name evidence="1" type="ORF">MLD38_008333</name>
</gene>
<evidence type="ECO:0000313" key="2">
    <source>
        <dbReference type="Proteomes" id="UP001057402"/>
    </source>
</evidence>
<comment type="caution">
    <text evidence="1">The sequence shown here is derived from an EMBL/GenBank/DDBJ whole genome shotgun (WGS) entry which is preliminary data.</text>
</comment>
<protein>
    <submittedName>
        <fullName evidence="1">Uncharacterized protein</fullName>
    </submittedName>
</protein>
<evidence type="ECO:0000313" key="1">
    <source>
        <dbReference type="EMBL" id="KAI4382360.1"/>
    </source>
</evidence>
<sequence length="267" mass="27725">MSVRCLLPPCLPSFGPVIRLLLVATALRFAGSVSTVLAVEDVPSELSNSTTPSLTFFMHDILGGSAPSGRMVVGTVPSIGVTNLPFSKPIRGLFPPNRGIPLNGVINGQTVPFLAGAGGNRNVVTGRNSFPFVTAGQLPTGATLRGLVFGTITVIDDEITGGRELGSSVMGKAQGFHLASSRDGSSRTMAFTVMFGDGGGEEDKEEDSISLFGVHRTAAPVSLIAIVGGTGKYAEASGYAEIETLHGLDEHLTDGIETLLQINVHFT</sequence>
<dbReference type="Proteomes" id="UP001057402">
    <property type="component" value="Chromosome 3"/>
</dbReference>
<name>A0ACB9RTY4_9MYRT</name>
<accession>A0ACB9RTY4</accession>
<keyword evidence="2" id="KW-1185">Reference proteome</keyword>
<reference evidence="2" key="1">
    <citation type="journal article" date="2023" name="Front. Plant Sci.">
        <title>Chromosomal-level genome assembly of Melastoma candidum provides insights into trichome evolution.</title>
        <authorList>
            <person name="Zhong Y."/>
            <person name="Wu W."/>
            <person name="Sun C."/>
            <person name="Zou P."/>
            <person name="Liu Y."/>
            <person name="Dai S."/>
            <person name="Zhou R."/>
        </authorList>
    </citation>
    <scope>NUCLEOTIDE SEQUENCE [LARGE SCALE GENOMIC DNA]</scope>
</reference>
<dbReference type="EMBL" id="CM042882">
    <property type="protein sequence ID" value="KAI4382360.1"/>
    <property type="molecule type" value="Genomic_DNA"/>
</dbReference>
<organism evidence="1 2">
    <name type="scientific">Melastoma candidum</name>
    <dbReference type="NCBI Taxonomy" id="119954"/>
    <lineage>
        <taxon>Eukaryota</taxon>
        <taxon>Viridiplantae</taxon>
        <taxon>Streptophyta</taxon>
        <taxon>Embryophyta</taxon>
        <taxon>Tracheophyta</taxon>
        <taxon>Spermatophyta</taxon>
        <taxon>Magnoliopsida</taxon>
        <taxon>eudicotyledons</taxon>
        <taxon>Gunneridae</taxon>
        <taxon>Pentapetalae</taxon>
        <taxon>rosids</taxon>
        <taxon>malvids</taxon>
        <taxon>Myrtales</taxon>
        <taxon>Melastomataceae</taxon>
        <taxon>Melastomatoideae</taxon>
        <taxon>Melastomateae</taxon>
        <taxon>Melastoma</taxon>
    </lineage>
</organism>